<reference evidence="1" key="1">
    <citation type="journal article" date="2021" name="Cell">
        <title>Tracing the genetic footprints of vertebrate landing in non-teleost ray-finned fishes.</title>
        <authorList>
            <person name="Bi X."/>
            <person name="Wang K."/>
            <person name="Yang L."/>
            <person name="Pan H."/>
            <person name="Jiang H."/>
            <person name="Wei Q."/>
            <person name="Fang M."/>
            <person name="Yu H."/>
            <person name="Zhu C."/>
            <person name="Cai Y."/>
            <person name="He Y."/>
            <person name="Gan X."/>
            <person name="Zeng H."/>
            <person name="Yu D."/>
            <person name="Zhu Y."/>
            <person name="Jiang H."/>
            <person name="Qiu Q."/>
            <person name="Yang H."/>
            <person name="Zhang Y.E."/>
            <person name="Wang W."/>
            <person name="Zhu M."/>
            <person name="He S."/>
            <person name="Zhang G."/>
        </authorList>
    </citation>
    <scope>NUCLEOTIDE SEQUENCE</scope>
    <source>
        <strain evidence="1">Pddl_001</strain>
    </source>
</reference>
<dbReference type="Gene3D" id="2.60.40.10">
    <property type="entry name" value="Immunoglobulins"/>
    <property type="match status" value="1"/>
</dbReference>
<evidence type="ECO:0000313" key="2">
    <source>
        <dbReference type="Proteomes" id="UP001166093"/>
    </source>
</evidence>
<gene>
    <name evidence="1" type="primary">Il1r2</name>
    <name evidence="1" type="ORF">GTO93_0000886</name>
</gene>
<organism evidence="1 2">
    <name type="scientific">Polyodon spathula</name>
    <name type="common">North American paddlefish</name>
    <name type="synonym">Squalus spathula</name>
    <dbReference type="NCBI Taxonomy" id="7913"/>
    <lineage>
        <taxon>Eukaryota</taxon>
        <taxon>Metazoa</taxon>
        <taxon>Chordata</taxon>
        <taxon>Craniata</taxon>
        <taxon>Vertebrata</taxon>
        <taxon>Euteleostomi</taxon>
        <taxon>Actinopterygii</taxon>
        <taxon>Chondrostei</taxon>
        <taxon>Acipenseriformes</taxon>
        <taxon>Polyodontidae</taxon>
        <taxon>Polyodon</taxon>
    </lineage>
</organism>
<evidence type="ECO:0000313" key="1">
    <source>
        <dbReference type="EMBL" id="MBN3282583.1"/>
    </source>
</evidence>
<proteinExistence type="predicted"/>
<feature type="non-terminal residue" evidence="1">
    <location>
        <position position="1"/>
    </location>
</feature>
<comment type="caution">
    <text evidence="1">The sequence shown here is derived from an EMBL/GenBank/DDBJ whole genome shotgun (WGS) entry which is preliminary data.</text>
</comment>
<dbReference type="EMBL" id="JAAWVQ010119114">
    <property type="protein sequence ID" value="MBN3282583.1"/>
    <property type="molecule type" value="Genomic_DNA"/>
</dbReference>
<dbReference type="InterPro" id="IPR036179">
    <property type="entry name" value="Ig-like_dom_sf"/>
</dbReference>
<dbReference type="InterPro" id="IPR013783">
    <property type="entry name" value="Ig-like_fold"/>
</dbReference>
<keyword evidence="2" id="KW-1185">Reference proteome</keyword>
<dbReference type="SUPFAM" id="SSF48726">
    <property type="entry name" value="Immunoglobulin"/>
    <property type="match status" value="1"/>
</dbReference>
<dbReference type="Proteomes" id="UP001166093">
    <property type="component" value="Unassembled WGS sequence"/>
</dbReference>
<sequence>MGKQWYQFLGFPTRNVTAHHPFFRNYLRTDDYSDRLPQDHQPSKTSQSLVIPCQAVPGFPDDFTIIYWLVNSTFIKTTYPSKRIQENQEKIYTVGGKTVLQRDLKFNWTKKKDFNSNFTCVVMNPSGMDKMQVTIGGGPQSGCLKSWGFGPGKFVNPCSIAVVLKLRAAAHRPEGPIGGFRYPSSITEKTQKQLSICTPHIPFPQTRKEKDYFCTESALKFKHGDPTCAVDPCVNN</sequence>
<accession>A0ABS2Y9J6</accession>
<feature type="non-terminal residue" evidence="1">
    <location>
        <position position="236"/>
    </location>
</feature>
<protein>
    <submittedName>
        <fullName evidence="1">IL1R2 protein</fullName>
    </submittedName>
</protein>
<name>A0ABS2Y9J6_POLSP</name>